<dbReference type="Proteomes" id="UP000238924">
    <property type="component" value="Unassembled WGS sequence"/>
</dbReference>
<accession>A0ABX5B592</accession>
<comment type="caution">
    <text evidence="1">The sequence shown here is derived from an EMBL/GenBank/DDBJ whole genome shotgun (WGS) entry which is preliminary data.</text>
</comment>
<protein>
    <submittedName>
        <fullName evidence="1">Cell surface protein</fullName>
    </submittedName>
</protein>
<dbReference type="InterPro" id="IPR008838">
    <property type="entry name" value="Variable_surface_protein_TREHY"/>
</dbReference>
<evidence type="ECO:0000313" key="2">
    <source>
        <dbReference type="Proteomes" id="UP000238924"/>
    </source>
</evidence>
<keyword evidence="2" id="KW-1185">Reference proteome</keyword>
<gene>
    <name evidence="1" type="ORF">DJ52_08695</name>
</gene>
<proteinExistence type="predicted"/>
<dbReference type="RefSeq" id="WP_104618633.1">
    <property type="nucleotide sequence ID" value="NZ_JJMJ01000136.1"/>
</dbReference>
<name>A0ABX5B592_9SPIR</name>
<dbReference type="Pfam" id="PF05540">
    <property type="entry name" value="Serpulina_VSP"/>
    <property type="match status" value="1"/>
</dbReference>
<sequence>MKKYILKIILCTCLAFGSTYGYFGADMNFIDFLVHSNQLSVRTDRFGILAGTSNVRVAVGITGANSLSDLIIHNIGDIGGTNGVISLVPSVLAGIGYDAGFWGIGAGYEFTYKSDSYMVHTPVITATVLDDALRINVPVSIGVGSKSKTTVADLTGAYVVSTAIEARYYFPREMPVLSQLRFFVNYGNAYIENVADNQQYLRQQSFGLQARIYFKIETPEVLIEPILRVQYDQSLATDNKNFGANIINDNFSISAKGFAPYYPTTGPGSSTGGNGANTGSGLNGGYLASIPGSYYAIEPYRVGVAVPVGFTATSLDENISFYLEPALSFTMIGAKHIYQSSASQNERNSIFGLGYVVYGELYIRPVKSLEWYFEIQTGGVTIADSLKNPSQTSLVFNGKTGLSYYF</sequence>
<organism evidence="1 2">
    <name type="scientific">Brachyspira murdochii</name>
    <dbReference type="NCBI Taxonomy" id="84378"/>
    <lineage>
        <taxon>Bacteria</taxon>
        <taxon>Pseudomonadati</taxon>
        <taxon>Spirochaetota</taxon>
        <taxon>Spirochaetia</taxon>
        <taxon>Brachyspirales</taxon>
        <taxon>Brachyspiraceae</taxon>
        <taxon>Brachyspira</taxon>
    </lineage>
</organism>
<evidence type="ECO:0000313" key="1">
    <source>
        <dbReference type="EMBL" id="PPS21798.1"/>
    </source>
</evidence>
<dbReference type="EMBL" id="JJMJ01000136">
    <property type="protein sequence ID" value="PPS21798.1"/>
    <property type="molecule type" value="Genomic_DNA"/>
</dbReference>
<reference evidence="1 2" key="1">
    <citation type="submission" date="2014-04" db="EMBL/GenBank/DDBJ databases">
        <title>Whole genome sequence of 'Brachyspira hampsonii' D13-03603F2.</title>
        <authorList>
            <person name="Patterson A.H."/>
            <person name="Chaban B."/>
            <person name="Fernando C."/>
            <person name="Harding J.C."/>
            <person name="Hill J.E."/>
        </authorList>
    </citation>
    <scope>NUCLEOTIDE SEQUENCE [LARGE SCALE GENOMIC DNA]</scope>
    <source>
        <strain evidence="1 2">D13-03603F2</strain>
    </source>
</reference>